<keyword evidence="5" id="KW-1185">Reference proteome</keyword>
<dbReference type="InterPro" id="IPR011990">
    <property type="entry name" value="TPR-like_helical_dom_sf"/>
</dbReference>
<dbReference type="STRING" id="933852.A0A0C3B5A8"/>
<dbReference type="SUPFAM" id="SSF52151">
    <property type="entry name" value="FabD/lysophospholipase-like"/>
    <property type="match status" value="1"/>
</dbReference>
<dbReference type="InterPro" id="IPR053137">
    <property type="entry name" value="NLR-like"/>
</dbReference>
<name>A0A0C3B5A8_SERVB</name>
<dbReference type="InterPro" id="IPR002182">
    <property type="entry name" value="NB-ARC"/>
</dbReference>
<dbReference type="EMBL" id="KN824305">
    <property type="protein sequence ID" value="KIM26631.1"/>
    <property type="molecule type" value="Genomic_DNA"/>
</dbReference>
<evidence type="ECO:0000313" key="5">
    <source>
        <dbReference type="Proteomes" id="UP000054097"/>
    </source>
</evidence>
<dbReference type="Proteomes" id="UP000054097">
    <property type="component" value="Unassembled WGS sequence"/>
</dbReference>
<dbReference type="PANTHER" id="PTHR46082">
    <property type="entry name" value="ATP/GTP-BINDING PROTEIN-RELATED"/>
    <property type="match status" value="1"/>
</dbReference>
<organism evidence="4 5">
    <name type="scientific">Serendipita vermifera MAFF 305830</name>
    <dbReference type="NCBI Taxonomy" id="933852"/>
    <lineage>
        <taxon>Eukaryota</taxon>
        <taxon>Fungi</taxon>
        <taxon>Dikarya</taxon>
        <taxon>Basidiomycota</taxon>
        <taxon>Agaricomycotina</taxon>
        <taxon>Agaricomycetes</taxon>
        <taxon>Sebacinales</taxon>
        <taxon>Serendipitaceae</taxon>
        <taxon>Serendipita</taxon>
    </lineage>
</organism>
<evidence type="ECO:0000256" key="2">
    <source>
        <dbReference type="PROSITE-ProRule" id="PRU01161"/>
    </source>
</evidence>
<protein>
    <recommendedName>
        <fullName evidence="3">PNPLA domain-containing protein</fullName>
    </recommendedName>
</protein>
<feature type="domain" description="PNPLA" evidence="3">
    <location>
        <begin position="17"/>
        <end position="213"/>
    </location>
</feature>
<accession>A0A0C3B5A8</accession>
<dbReference type="Gene3D" id="3.40.1090.10">
    <property type="entry name" value="Cytosolic phospholipase A2 catalytic domain"/>
    <property type="match status" value="1"/>
</dbReference>
<reference evidence="4 5" key="1">
    <citation type="submission" date="2014-04" db="EMBL/GenBank/DDBJ databases">
        <authorList>
            <consortium name="DOE Joint Genome Institute"/>
            <person name="Kuo A."/>
            <person name="Zuccaro A."/>
            <person name="Kohler A."/>
            <person name="Nagy L.G."/>
            <person name="Floudas D."/>
            <person name="Copeland A."/>
            <person name="Barry K.W."/>
            <person name="Cichocki N."/>
            <person name="Veneault-Fourrey C."/>
            <person name="LaButti K."/>
            <person name="Lindquist E.A."/>
            <person name="Lipzen A."/>
            <person name="Lundell T."/>
            <person name="Morin E."/>
            <person name="Murat C."/>
            <person name="Sun H."/>
            <person name="Tunlid A."/>
            <person name="Henrissat B."/>
            <person name="Grigoriev I.V."/>
            <person name="Hibbett D.S."/>
            <person name="Martin F."/>
            <person name="Nordberg H.P."/>
            <person name="Cantor M.N."/>
            <person name="Hua S.X."/>
        </authorList>
    </citation>
    <scope>NUCLEOTIDE SEQUENCE [LARGE SCALE GENOMIC DNA]</scope>
    <source>
        <strain evidence="4 5">MAFF 305830</strain>
    </source>
</reference>
<dbReference type="SUPFAM" id="SSF52540">
    <property type="entry name" value="P-loop containing nucleoside triphosphate hydrolases"/>
    <property type="match status" value="1"/>
</dbReference>
<dbReference type="GO" id="GO:0043531">
    <property type="term" value="F:ADP binding"/>
    <property type="evidence" value="ECO:0007669"/>
    <property type="project" value="InterPro"/>
</dbReference>
<evidence type="ECO:0000259" key="3">
    <source>
        <dbReference type="PROSITE" id="PS51635"/>
    </source>
</evidence>
<dbReference type="OrthoDB" id="630895at2759"/>
<sequence>MPLQSTPASSGSGLCLLIFDAGGPQAISQLKILAELMHRINFDTNPNQLRRPCDIFDMIGGAGSGGFIAILLVVLGLTADDALEEFIDLTINVLNKEGLDVEDRTSVLKAHTEALLDKYNITKEMRLLDSNDHSQNCKLTIPIAYKNHIESTFTLRNYRVRQEQASNLTITEAILATLATPPLFSSTSIVKDAATFEYVGADYVLSNPTREIIANAYEAFGPDRHVACLISLGSGYSGITSFPNDSSLDQWNNFLKKLVTDSEQVAQSIDSQMGHLGLYYRLCVSHGLEKSSTAKAAEPGPIIAHTSNYLTDVSVSRRVDQCIGWLKSREGISTLEQLKHSGGQHILPSALPPLTRTFVMRKAPLEFIEKALAGPIMAGAPVGLRMVAVTGMGGCGKTQIILKFISIHENEFASSFFVDGSSEARIRADLIRHVQSLRSAYSQMSFEECLSILSQPLSGRPRLLIYDNVDDPNIELDSLLPGGTSCLIAITSRNRSMGEICPDAHLELDVMTIEEGVELLLHTPGRSIVITDQYRKDAGIIAETLGCLPIALAQARSYMYQTRCPPNDYLRRLQSSRNDLLARPVKYQKGMRYLSTYSAFNASFEMLKSHVQKLLWLLSQFHWKDFPLELITLAAKDDFSRYRCIYTKHNEEHFVGKAILEEIFLQDGKWSLTRLDEMTISFQSYSLANLTPGVDTMLISMHPLVHEWVKMGISEGDKPKYHSAAVLLLALGAREDHTPVAQYLSSHIMHMQSSWKNLHVNTAGLFAEILAAGGYVQLALRLRESVTEELRHMVDPQSIQFSNSLRDLATSYRSVGRLKEAEALQIEVLALAKKLYGERHSDTIHASENLALTLRDLGQLKEAHALQVEVLALRKEVFGGRHWATICASENLALTLRDLGHLKEAHALQVEVLALRQE</sequence>
<reference evidence="5" key="2">
    <citation type="submission" date="2015-01" db="EMBL/GenBank/DDBJ databases">
        <title>Evolutionary Origins and Diversification of the Mycorrhizal Mutualists.</title>
        <authorList>
            <consortium name="DOE Joint Genome Institute"/>
            <consortium name="Mycorrhizal Genomics Consortium"/>
            <person name="Kohler A."/>
            <person name="Kuo A."/>
            <person name="Nagy L.G."/>
            <person name="Floudas D."/>
            <person name="Copeland A."/>
            <person name="Barry K.W."/>
            <person name="Cichocki N."/>
            <person name="Veneault-Fourrey C."/>
            <person name="LaButti K."/>
            <person name="Lindquist E.A."/>
            <person name="Lipzen A."/>
            <person name="Lundell T."/>
            <person name="Morin E."/>
            <person name="Murat C."/>
            <person name="Riley R."/>
            <person name="Ohm R."/>
            <person name="Sun H."/>
            <person name="Tunlid A."/>
            <person name="Henrissat B."/>
            <person name="Grigoriev I.V."/>
            <person name="Hibbett D.S."/>
            <person name="Martin F."/>
        </authorList>
    </citation>
    <scope>NUCLEOTIDE SEQUENCE [LARGE SCALE GENOMIC DNA]</scope>
    <source>
        <strain evidence="5">MAFF 305830</strain>
    </source>
</reference>
<proteinExistence type="predicted"/>
<keyword evidence="1" id="KW-0443">Lipid metabolism</keyword>
<dbReference type="Gene3D" id="1.25.40.10">
    <property type="entry name" value="Tetratricopeptide repeat domain"/>
    <property type="match status" value="1"/>
</dbReference>
<dbReference type="SUPFAM" id="SSF48452">
    <property type="entry name" value="TPR-like"/>
    <property type="match status" value="1"/>
</dbReference>
<dbReference type="Pfam" id="PF01734">
    <property type="entry name" value="Patatin"/>
    <property type="match status" value="1"/>
</dbReference>
<dbReference type="Pfam" id="PF13374">
    <property type="entry name" value="TPR_10"/>
    <property type="match status" value="1"/>
</dbReference>
<dbReference type="PROSITE" id="PS51635">
    <property type="entry name" value="PNPLA"/>
    <property type="match status" value="1"/>
</dbReference>
<evidence type="ECO:0000313" key="4">
    <source>
        <dbReference type="EMBL" id="KIM26631.1"/>
    </source>
</evidence>
<dbReference type="Pfam" id="PF13424">
    <property type="entry name" value="TPR_12"/>
    <property type="match status" value="1"/>
</dbReference>
<dbReference type="GO" id="GO:0046486">
    <property type="term" value="P:glycerolipid metabolic process"/>
    <property type="evidence" value="ECO:0007669"/>
    <property type="project" value="UniProtKB-ARBA"/>
</dbReference>
<dbReference type="PANTHER" id="PTHR46082:SF11">
    <property type="entry name" value="AAA+ ATPASE DOMAIN-CONTAINING PROTEIN-RELATED"/>
    <property type="match status" value="1"/>
</dbReference>
<dbReference type="InterPro" id="IPR002641">
    <property type="entry name" value="PNPLA_dom"/>
</dbReference>
<dbReference type="InterPro" id="IPR027417">
    <property type="entry name" value="P-loop_NTPase"/>
</dbReference>
<feature type="non-terminal residue" evidence="4">
    <location>
        <position position="918"/>
    </location>
</feature>
<dbReference type="Gene3D" id="3.40.50.300">
    <property type="entry name" value="P-loop containing nucleotide triphosphate hydrolases"/>
    <property type="match status" value="1"/>
</dbReference>
<dbReference type="Pfam" id="PF00931">
    <property type="entry name" value="NB-ARC"/>
    <property type="match status" value="1"/>
</dbReference>
<gene>
    <name evidence="4" type="ORF">M408DRAFT_25333</name>
</gene>
<evidence type="ECO:0000256" key="1">
    <source>
        <dbReference type="ARBA" id="ARBA00023098"/>
    </source>
</evidence>
<dbReference type="InterPro" id="IPR016035">
    <property type="entry name" value="Acyl_Trfase/lysoPLipase"/>
</dbReference>
<comment type="caution">
    <text evidence="2">Lacks conserved residue(s) required for the propagation of feature annotation.</text>
</comment>
<dbReference type="AlphaFoldDB" id="A0A0C3B5A8"/>
<dbReference type="HOGENOM" id="CLU_000288_125_6_1"/>